<dbReference type="PANTHER" id="PTHR33258">
    <property type="entry name" value="TRANSPOSASE INSL FOR INSERTION SEQUENCE ELEMENT IS186A-RELATED"/>
    <property type="match status" value="1"/>
</dbReference>
<reference evidence="7" key="1">
    <citation type="submission" date="2012-09" db="EMBL/GenBank/DDBJ databases">
        <title>Metagenomic Characterization of a Microbial Community in Wastewater Detects High Levels of Antibiotic Resistance.</title>
        <authorList>
            <person name="Abrams M."/>
            <person name="Caldwell A."/>
            <person name="Vandaei E."/>
            <person name="Lee W."/>
            <person name="Perrott J."/>
            <person name="Khan S.Y."/>
            <person name="Ta J."/>
            <person name="Romero D."/>
            <person name="Nguyen V."/>
            <person name="Pourmand N."/>
            <person name="Ouverney C.C."/>
        </authorList>
    </citation>
    <scope>NUCLEOTIDE SEQUENCE</scope>
</reference>
<dbReference type="GO" id="GO:0003677">
    <property type="term" value="F:DNA binding"/>
    <property type="evidence" value="ECO:0007669"/>
    <property type="project" value="UniProtKB-KW"/>
</dbReference>
<name>L7VVK0_9BACT</name>
<dbReference type="InterPro" id="IPR002559">
    <property type="entry name" value="Transposase_11"/>
</dbReference>
<feature type="domain" description="Transposase IS4-like" evidence="5">
    <location>
        <begin position="153"/>
        <end position="364"/>
    </location>
</feature>
<dbReference type="InterPro" id="IPR025399">
    <property type="entry name" value="DUF4372"/>
</dbReference>
<evidence type="ECO:0000256" key="4">
    <source>
        <dbReference type="ARBA" id="ARBA00023172"/>
    </source>
</evidence>
<dbReference type="EMBL" id="JX649875">
    <property type="protein sequence ID" value="AGC71539.1"/>
    <property type="molecule type" value="Genomic_DNA"/>
</dbReference>
<keyword evidence="4" id="KW-0233">DNA recombination</keyword>
<organism evidence="7">
    <name type="scientific">uncultured bacterium A1Q1_fos_550</name>
    <dbReference type="NCBI Taxonomy" id="1256583"/>
    <lineage>
        <taxon>Bacteria</taxon>
        <taxon>environmental samples</taxon>
    </lineage>
</organism>
<dbReference type="AlphaFoldDB" id="L7VVK0"/>
<dbReference type="GO" id="GO:0004803">
    <property type="term" value="F:transposase activity"/>
    <property type="evidence" value="ECO:0007669"/>
    <property type="project" value="InterPro"/>
</dbReference>
<evidence type="ECO:0000256" key="3">
    <source>
        <dbReference type="ARBA" id="ARBA00023125"/>
    </source>
</evidence>
<feature type="domain" description="DUF4372" evidence="6">
    <location>
        <begin position="35"/>
        <end position="107"/>
    </location>
</feature>
<evidence type="ECO:0000259" key="5">
    <source>
        <dbReference type="Pfam" id="PF01609"/>
    </source>
</evidence>
<dbReference type="InterPro" id="IPR047952">
    <property type="entry name" value="Transpos_IS4"/>
</dbReference>
<protein>
    <submittedName>
        <fullName evidence="7">ISPg4, transposase</fullName>
    </submittedName>
</protein>
<evidence type="ECO:0000259" key="6">
    <source>
        <dbReference type="Pfam" id="PF14294"/>
    </source>
</evidence>
<keyword evidence="2" id="KW-0815">Transposition</keyword>
<dbReference type="GO" id="GO:0006313">
    <property type="term" value="P:DNA transposition"/>
    <property type="evidence" value="ECO:0007669"/>
    <property type="project" value="InterPro"/>
</dbReference>
<dbReference type="PANTHER" id="PTHR33258:SF1">
    <property type="entry name" value="TRANSPOSASE INSL FOR INSERTION SEQUENCE ELEMENT IS186A-RELATED"/>
    <property type="match status" value="1"/>
</dbReference>
<comment type="similarity">
    <text evidence="1">Belongs to the transposase 11 family.</text>
</comment>
<dbReference type="NCBIfam" id="NF033592">
    <property type="entry name" value="transpos_IS4_1"/>
    <property type="match status" value="1"/>
</dbReference>
<dbReference type="InterPro" id="IPR012337">
    <property type="entry name" value="RNaseH-like_sf"/>
</dbReference>
<keyword evidence="3" id="KW-0238">DNA-binding</keyword>
<evidence type="ECO:0000256" key="1">
    <source>
        <dbReference type="ARBA" id="ARBA00010075"/>
    </source>
</evidence>
<dbReference type="SUPFAM" id="SSF53098">
    <property type="entry name" value="Ribonuclease H-like"/>
    <property type="match status" value="1"/>
</dbReference>
<accession>L7VVK0</accession>
<evidence type="ECO:0000256" key="2">
    <source>
        <dbReference type="ARBA" id="ARBA00022578"/>
    </source>
</evidence>
<dbReference type="Pfam" id="PF01609">
    <property type="entry name" value="DDE_Tnp_1"/>
    <property type="match status" value="1"/>
</dbReference>
<proteinExistence type="inferred from homology"/>
<evidence type="ECO:0000313" key="7">
    <source>
        <dbReference type="EMBL" id="AGC71539.1"/>
    </source>
</evidence>
<dbReference type="Pfam" id="PF14294">
    <property type="entry name" value="DUF4372"/>
    <property type="match status" value="1"/>
</dbReference>
<sequence length="418" mass="47727">MRVCGVFSIRTISNAMGLHRVPWPPFVEVHVMHAGRTVFAQLLAVVPFKHFEHLVNKHRSNHWTREFTAWSHFVCMAYAQITRREGLRDLIACLNSHSSKLYHVGLRQRVSRSTLADANERRDAVLFEALGQRLTEMALALYQDHDIGLGLQEPLYAMDSTTIDLCLSLFAWADFRSTKAGIKAHTVIDLRGSIPVMLSITTAKTSDVGMLDSLNLPKGSIVVLDRGYVDFARLYKLVQRHCDFVVRARDDLSFRCIQAHPTDIKAGVYSDQTILLAGERSKKGYPAPLRRVRFYDAVSCLELVFLTNRLDLSALTIAAIYKQRWQVELFFKWLKQNLNVRHFFGNSLNAVKSQIWIAVCTYLMALIAHKPFQSEISLRNFLHLVEVNMFERIPLAQMVTNALRGDAFSHIHAQTELF</sequence>